<dbReference type="PROSITE" id="PS50977">
    <property type="entry name" value="HTH_TETR_2"/>
    <property type="match status" value="1"/>
</dbReference>
<accession>A0A562SG61</accession>
<dbReference type="PANTHER" id="PTHR30055:SF234">
    <property type="entry name" value="HTH-TYPE TRANSCRIPTIONAL REGULATOR BETI"/>
    <property type="match status" value="1"/>
</dbReference>
<feature type="DNA-binding region" description="H-T-H motif" evidence="4">
    <location>
        <begin position="38"/>
        <end position="57"/>
    </location>
</feature>
<keyword evidence="1" id="KW-0805">Transcription regulation</keyword>
<name>A0A562SG61_9HYPH</name>
<dbReference type="PANTHER" id="PTHR30055">
    <property type="entry name" value="HTH-TYPE TRANSCRIPTIONAL REGULATOR RUTR"/>
    <property type="match status" value="1"/>
</dbReference>
<dbReference type="InterPro" id="IPR009057">
    <property type="entry name" value="Homeodomain-like_sf"/>
</dbReference>
<dbReference type="SUPFAM" id="SSF48498">
    <property type="entry name" value="Tetracyclin repressor-like, C-terminal domain"/>
    <property type="match status" value="1"/>
</dbReference>
<dbReference type="InterPro" id="IPR041490">
    <property type="entry name" value="KstR2_TetR_C"/>
</dbReference>
<evidence type="ECO:0000313" key="7">
    <source>
        <dbReference type="Proteomes" id="UP000320593"/>
    </source>
</evidence>
<dbReference type="Proteomes" id="UP000320593">
    <property type="component" value="Unassembled WGS sequence"/>
</dbReference>
<dbReference type="SUPFAM" id="SSF46689">
    <property type="entry name" value="Homeodomain-like"/>
    <property type="match status" value="1"/>
</dbReference>
<dbReference type="Pfam" id="PF17932">
    <property type="entry name" value="TetR_C_24"/>
    <property type="match status" value="1"/>
</dbReference>
<dbReference type="Pfam" id="PF00440">
    <property type="entry name" value="TetR_N"/>
    <property type="match status" value="1"/>
</dbReference>
<dbReference type="RefSeq" id="WP_244300971.1">
    <property type="nucleotide sequence ID" value="NZ_SMLY01000064.1"/>
</dbReference>
<evidence type="ECO:0000256" key="1">
    <source>
        <dbReference type="ARBA" id="ARBA00023015"/>
    </source>
</evidence>
<evidence type="ECO:0000256" key="3">
    <source>
        <dbReference type="ARBA" id="ARBA00023163"/>
    </source>
</evidence>
<evidence type="ECO:0000256" key="4">
    <source>
        <dbReference type="PROSITE-ProRule" id="PRU00335"/>
    </source>
</evidence>
<feature type="domain" description="HTH tetR-type" evidence="5">
    <location>
        <begin position="15"/>
        <end position="75"/>
    </location>
</feature>
<dbReference type="GO" id="GO:0000976">
    <property type="term" value="F:transcription cis-regulatory region binding"/>
    <property type="evidence" value="ECO:0007669"/>
    <property type="project" value="TreeGrafter"/>
</dbReference>
<reference evidence="6 7" key="1">
    <citation type="submission" date="2019-07" db="EMBL/GenBank/DDBJ databases">
        <title>Genomic Encyclopedia of Archaeal and Bacterial Type Strains, Phase II (KMG-II): from individual species to whole genera.</title>
        <authorList>
            <person name="Goeker M."/>
        </authorList>
    </citation>
    <scope>NUCLEOTIDE SEQUENCE [LARGE SCALE GENOMIC DNA]</scope>
    <source>
        <strain evidence="6 7">ATCC BAA-252</strain>
    </source>
</reference>
<dbReference type="GO" id="GO:0003700">
    <property type="term" value="F:DNA-binding transcription factor activity"/>
    <property type="evidence" value="ECO:0007669"/>
    <property type="project" value="TreeGrafter"/>
</dbReference>
<dbReference type="AlphaFoldDB" id="A0A562SG61"/>
<organism evidence="6 7">
    <name type="scientific">Roseibium hamelinense</name>
    <dbReference type="NCBI Taxonomy" id="150831"/>
    <lineage>
        <taxon>Bacteria</taxon>
        <taxon>Pseudomonadati</taxon>
        <taxon>Pseudomonadota</taxon>
        <taxon>Alphaproteobacteria</taxon>
        <taxon>Hyphomicrobiales</taxon>
        <taxon>Stappiaceae</taxon>
        <taxon>Roseibium</taxon>
    </lineage>
</organism>
<keyword evidence="3" id="KW-0804">Transcription</keyword>
<gene>
    <name evidence="6" type="ORF">JM93_04262</name>
</gene>
<comment type="caution">
    <text evidence="6">The sequence shown here is derived from an EMBL/GenBank/DDBJ whole genome shotgun (WGS) entry which is preliminary data.</text>
</comment>
<keyword evidence="2 4" id="KW-0238">DNA-binding</keyword>
<dbReference type="EMBL" id="VLLF01000013">
    <property type="protein sequence ID" value="TWI79914.1"/>
    <property type="molecule type" value="Genomic_DNA"/>
</dbReference>
<proteinExistence type="predicted"/>
<evidence type="ECO:0000259" key="5">
    <source>
        <dbReference type="PROSITE" id="PS50977"/>
    </source>
</evidence>
<dbReference type="InterPro" id="IPR036271">
    <property type="entry name" value="Tet_transcr_reg_TetR-rel_C_sf"/>
</dbReference>
<keyword evidence="7" id="KW-1185">Reference proteome</keyword>
<sequence>MDISPDNRTHRTKGSETAARVRGAALRLFAQNGYAAVSMREIANEVGVRPGALYNHFSTKQDLLKHLMLSHMAALMEAWHHQLGNPSASDPLDTFVRFHIRYHLDRADEVFISYMELRNLEPQNFKQVETERRKYEAILTGILEAGSKAGVYAVEDAKVTTRAIIAMLTAIPSWYRDNGALSRQQIEDLYSTMVRKSVAPGLPYEPRENG</sequence>
<dbReference type="InterPro" id="IPR050109">
    <property type="entry name" value="HTH-type_TetR-like_transc_reg"/>
</dbReference>
<evidence type="ECO:0000313" key="6">
    <source>
        <dbReference type="EMBL" id="TWI79914.1"/>
    </source>
</evidence>
<protein>
    <submittedName>
        <fullName evidence="6">TetR family transcriptional regulator</fullName>
    </submittedName>
</protein>
<evidence type="ECO:0000256" key="2">
    <source>
        <dbReference type="ARBA" id="ARBA00023125"/>
    </source>
</evidence>
<dbReference type="PRINTS" id="PR00455">
    <property type="entry name" value="HTHTETR"/>
</dbReference>
<dbReference type="Gene3D" id="1.10.357.10">
    <property type="entry name" value="Tetracycline Repressor, domain 2"/>
    <property type="match status" value="1"/>
</dbReference>
<dbReference type="InterPro" id="IPR001647">
    <property type="entry name" value="HTH_TetR"/>
</dbReference>